<protein>
    <recommendedName>
        <fullName evidence="12">NAD(P)(+)--arginine ADP-ribosyltransferase</fullName>
        <ecNumber evidence="12">2.4.2.31</ecNumber>
    </recommendedName>
    <alternativeName>
        <fullName evidence="12">Mono(ADP-ribosyl)transferase</fullName>
    </alternativeName>
</protein>
<dbReference type="InterPro" id="IPR000177">
    <property type="entry name" value="Apple"/>
</dbReference>
<accession>A0A819LC41</accession>
<dbReference type="EMBL" id="CAJOBB010002378">
    <property type="protein sequence ID" value="CAF3963621.1"/>
    <property type="molecule type" value="Genomic_DNA"/>
</dbReference>
<evidence type="ECO:0000256" key="7">
    <source>
        <dbReference type="ARBA" id="ARBA00022695"/>
    </source>
</evidence>
<dbReference type="PANTHER" id="PTHR10339:SF25">
    <property type="entry name" value="SECRETED EXOENZYME S"/>
    <property type="match status" value="1"/>
</dbReference>
<dbReference type="PANTHER" id="PTHR10339">
    <property type="entry name" value="ADP-RIBOSYLTRANSFERASE"/>
    <property type="match status" value="1"/>
</dbReference>
<keyword evidence="13" id="KW-0472">Membrane</keyword>
<dbReference type="CDD" id="cd01100">
    <property type="entry name" value="APPLE_Factor_XI_like"/>
    <property type="match status" value="1"/>
</dbReference>
<dbReference type="InterPro" id="IPR003609">
    <property type="entry name" value="Pan_app"/>
</dbReference>
<dbReference type="Proteomes" id="UP000663868">
    <property type="component" value="Unassembled WGS sequence"/>
</dbReference>
<dbReference type="EC" id="2.4.2.31" evidence="12"/>
<keyword evidence="7" id="KW-0548">Nucleotidyltransferase</keyword>
<proteinExistence type="inferred from homology"/>
<evidence type="ECO:0000256" key="9">
    <source>
        <dbReference type="ARBA" id="ARBA00023026"/>
    </source>
</evidence>
<dbReference type="GO" id="GO:0090729">
    <property type="term" value="F:toxin activity"/>
    <property type="evidence" value="ECO:0007669"/>
    <property type="project" value="UniProtKB-KW"/>
</dbReference>
<dbReference type="GO" id="GO:0003950">
    <property type="term" value="F:NAD+ poly-ADP-ribosyltransferase activity"/>
    <property type="evidence" value="ECO:0007669"/>
    <property type="project" value="TreeGrafter"/>
</dbReference>
<dbReference type="GO" id="GO:0005576">
    <property type="term" value="C:extracellular region"/>
    <property type="evidence" value="ECO:0007669"/>
    <property type="project" value="UniProtKB-SubCell"/>
</dbReference>
<evidence type="ECO:0000256" key="10">
    <source>
        <dbReference type="ARBA" id="ARBA00023157"/>
    </source>
</evidence>
<keyword evidence="4" id="KW-0800">Toxin</keyword>
<dbReference type="PROSITE" id="PS51996">
    <property type="entry name" value="TR_MART"/>
    <property type="match status" value="1"/>
</dbReference>
<evidence type="ECO:0000256" key="1">
    <source>
        <dbReference type="ARBA" id="ARBA00004613"/>
    </source>
</evidence>
<evidence type="ECO:0000256" key="6">
    <source>
        <dbReference type="ARBA" id="ARBA00022679"/>
    </source>
</evidence>
<dbReference type="AlphaFoldDB" id="A0A819LC41"/>
<dbReference type="GO" id="GO:0006508">
    <property type="term" value="P:proteolysis"/>
    <property type="evidence" value="ECO:0007669"/>
    <property type="project" value="InterPro"/>
</dbReference>
<comment type="similarity">
    <text evidence="2 12">Belongs to the Arg-specific ADP-ribosyltransferase family.</text>
</comment>
<keyword evidence="3" id="KW-0964">Secreted</keyword>
<dbReference type="GO" id="GO:0106274">
    <property type="term" value="F:NAD+-protein-arginine ADP-ribosyltransferase activity"/>
    <property type="evidence" value="ECO:0007669"/>
    <property type="project" value="UniProtKB-EC"/>
</dbReference>
<keyword evidence="12" id="KW-0521">NADP</keyword>
<comment type="subcellular location">
    <subcellularLocation>
        <location evidence="1">Secreted</location>
    </subcellularLocation>
</comment>
<keyword evidence="13" id="KW-0812">Transmembrane</keyword>
<feature type="domain" description="Apple" evidence="14">
    <location>
        <begin position="508"/>
        <end position="550"/>
    </location>
</feature>
<evidence type="ECO:0000256" key="2">
    <source>
        <dbReference type="ARBA" id="ARBA00009558"/>
    </source>
</evidence>
<feature type="transmembrane region" description="Helical" evidence="13">
    <location>
        <begin position="283"/>
        <end position="305"/>
    </location>
</feature>
<dbReference type="SUPFAM" id="SSF56399">
    <property type="entry name" value="ADP-ribosylation"/>
    <property type="match status" value="1"/>
</dbReference>
<keyword evidence="13" id="KW-1133">Transmembrane helix</keyword>
<keyword evidence="10" id="KW-1015">Disulfide bond</keyword>
<evidence type="ECO:0000256" key="3">
    <source>
        <dbReference type="ARBA" id="ARBA00022525"/>
    </source>
</evidence>
<evidence type="ECO:0000313" key="15">
    <source>
        <dbReference type="EMBL" id="CAF3963621.1"/>
    </source>
</evidence>
<name>A0A819LC41_9BILA</name>
<evidence type="ECO:0000313" key="16">
    <source>
        <dbReference type="Proteomes" id="UP000663868"/>
    </source>
</evidence>
<keyword evidence="6 12" id="KW-0808">Transferase</keyword>
<reference evidence="15" key="1">
    <citation type="submission" date="2021-02" db="EMBL/GenBank/DDBJ databases">
        <authorList>
            <person name="Nowell W R."/>
        </authorList>
    </citation>
    <scope>NUCLEOTIDE SEQUENCE</scope>
</reference>
<evidence type="ECO:0000256" key="8">
    <source>
        <dbReference type="ARBA" id="ARBA00022737"/>
    </source>
</evidence>
<keyword evidence="5 12" id="KW-0328">Glycosyltransferase</keyword>
<evidence type="ECO:0000259" key="14">
    <source>
        <dbReference type="Pfam" id="PF14295"/>
    </source>
</evidence>
<feature type="domain" description="Apple" evidence="14">
    <location>
        <begin position="421"/>
        <end position="462"/>
    </location>
</feature>
<dbReference type="Gene3D" id="3.90.176.10">
    <property type="entry name" value="Toxin ADP-ribosyltransferase, Chain A, domain 1"/>
    <property type="match status" value="1"/>
</dbReference>
<comment type="catalytic activity">
    <reaction evidence="11 12">
        <text>L-arginyl-[protein] + NAD(+) = N(omega)-(ADP-D-ribosyl)-L-arginyl-[protein] + nicotinamide + H(+)</text>
        <dbReference type="Rhea" id="RHEA:19149"/>
        <dbReference type="Rhea" id="RHEA-COMP:10532"/>
        <dbReference type="Rhea" id="RHEA-COMP:15087"/>
        <dbReference type="ChEBI" id="CHEBI:15378"/>
        <dbReference type="ChEBI" id="CHEBI:17154"/>
        <dbReference type="ChEBI" id="CHEBI:29965"/>
        <dbReference type="ChEBI" id="CHEBI:57540"/>
        <dbReference type="ChEBI" id="CHEBI:142554"/>
        <dbReference type="EC" id="2.4.2.31"/>
    </reaction>
</comment>
<keyword evidence="12" id="KW-0520">NAD</keyword>
<evidence type="ECO:0000256" key="5">
    <source>
        <dbReference type="ARBA" id="ARBA00022676"/>
    </source>
</evidence>
<dbReference type="Pfam" id="PF14295">
    <property type="entry name" value="PAN_4"/>
    <property type="match status" value="3"/>
</dbReference>
<dbReference type="Pfam" id="PF01129">
    <property type="entry name" value="ART"/>
    <property type="match status" value="1"/>
</dbReference>
<evidence type="ECO:0000256" key="4">
    <source>
        <dbReference type="ARBA" id="ARBA00022656"/>
    </source>
</evidence>
<feature type="non-terminal residue" evidence="15">
    <location>
        <position position="1"/>
    </location>
</feature>
<feature type="domain" description="Apple" evidence="14">
    <location>
        <begin position="331"/>
        <end position="373"/>
    </location>
</feature>
<evidence type="ECO:0000256" key="13">
    <source>
        <dbReference type="SAM" id="Phobius"/>
    </source>
</evidence>
<keyword evidence="9" id="KW-0843">Virulence</keyword>
<organism evidence="15 16">
    <name type="scientific">Adineta steineri</name>
    <dbReference type="NCBI Taxonomy" id="433720"/>
    <lineage>
        <taxon>Eukaryota</taxon>
        <taxon>Metazoa</taxon>
        <taxon>Spiralia</taxon>
        <taxon>Gnathifera</taxon>
        <taxon>Rotifera</taxon>
        <taxon>Eurotatoria</taxon>
        <taxon>Bdelloidea</taxon>
        <taxon>Adinetida</taxon>
        <taxon>Adinetidae</taxon>
        <taxon>Adineta</taxon>
    </lineage>
</organism>
<sequence length="572" mass="64955">IMNKLHVWSTSRDYERTTNDNEFMIRRKNSRLLIKDTDDLNSLDPIIGYAQEPILPLHDACVPLISIIPDILHYVSIALEHTPDMPSDDLTRDESASIRLYTMEWKGKSGSLYSHLNRALRNSNRQCLYPWFKYLKLFLTAIVKLPCIPPQTVWRGVRKYVNVDLKEAQMIWWSFSSTTTSLTVLENELYLGQTGERTLFSIEILNGRSIRAHSQFNDEEEILLLPGTYLEVQSELDPAPNLHIIHLKQTMPNELLLEPPFEGACLYPEIDLSSRRWYFRKRFLVPIITLTIITILTIILCSVLLTKRTTKIPVIPATIHWNDSNWATSCDFPGNDLSYVFIPSMFCGAKCLLTQGCTHYTWTTFNTGSCYMKKNNVSRADAILTNDSSMICGIVNGSQQEDSNSTIIMWNENNWALSCAFNGSDLSNVVISSDYCDLKCTETPGCTHYTWTTWNGGTCWMKTNNVSKNDAYNTNDSTTVCGIINDGQLQIPNSEVQWNANNWAMSCDFLGNDLSNVQSTSELCSQTCTQTPGCTHFTWNLYNDGTCWMKNNNVTKADAFSTNDPNMICGII</sequence>
<evidence type="ECO:0000256" key="12">
    <source>
        <dbReference type="RuleBase" id="RU361228"/>
    </source>
</evidence>
<dbReference type="Gene3D" id="3.50.4.10">
    <property type="entry name" value="Hepatocyte Growth Factor"/>
    <property type="match status" value="3"/>
</dbReference>
<evidence type="ECO:0000256" key="11">
    <source>
        <dbReference type="ARBA" id="ARBA00047597"/>
    </source>
</evidence>
<comment type="caution">
    <text evidence="15">The sequence shown here is derived from an EMBL/GenBank/DDBJ whole genome shotgun (WGS) entry which is preliminary data.</text>
</comment>
<dbReference type="InterPro" id="IPR000768">
    <property type="entry name" value="ART"/>
</dbReference>
<gene>
    <name evidence="15" type="ORF">KXQ929_LOCUS26346</name>
</gene>
<keyword evidence="8" id="KW-0677">Repeat</keyword>
<dbReference type="InterPro" id="IPR050999">
    <property type="entry name" value="ADP-ribosyltransferase_ARG"/>
</dbReference>
<dbReference type="GO" id="GO:0016779">
    <property type="term" value="F:nucleotidyltransferase activity"/>
    <property type="evidence" value="ECO:0007669"/>
    <property type="project" value="UniProtKB-KW"/>
</dbReference>